<evidence type="ECO:0000256" key="1">
    <source>
        <dbReference type="ARBA" id="ARBA00000500"/>
    </source>
</evidence>
<protein>
    <recommendedName>
        <fullName evidence="6">Trehalose 6-phosphate phosphatase</fullName>
        <ecNumber evidence="6">3.1.3.12</ecNumber>
    </recommendedName>
</protein>
<dbReference type="HOGENOM" id="CLU_037265_2_1_9"/>
<dbReference type="GO" id="GO:0046872">
    <property type="term" value="F:metal ion binding"/>
    <property type="evidence" value="ECO:0007669"/>
    <property type="project" value="UniProtKB-KW"/>
</dbReference>
<comment type="function">
    <text evidence="5 6">Removes the phosphate from trehalose 6-phosphate to produce free trehalose.</text>
</comment>
<dbReference type="Pfam" id="PF02358">
    <property type="entry name" value="Trehalose_PPase"/>
    <property type="match status" value="1"/>
</dbReference>
<evidence type="ECO:0000256" key="4">
    <source>
        <dbReference type="ARBA" id="ARBA00022801"/>
    </source>
</evidence>
<reference evidence="8" key="1">
    <citation type="submission" date="2011-12" db="EMBL/GenBank/DDBJ databases">
        <title>The complete genome of chromosome of Sulfobacillus acidophilus DSM 10332.</title>
        <authorList>
            <person name="Lucas S."/>
            <person name="Han J."/>
            <person name="Lapidus A."/>
            <person name="Bruce D."/>
            <person name="Goodwin L."/>
            <person name="Pitluck S."/>
            <person name="Peters L."/>
            <person name="Kyrpides N."/>
            <person name="Mavromatis K."/>
            <person name="Ivanova N."/>
            <person name="Mikhailova N."/>
            <person name="Chertkov O."/>
            <person name="Saunders E."/>
            <person name="Detter J.C."/>
            <person name="Tapia R."/>
            <person name="Han C."/>
            <person name="Land M."/>
            <person name="Hauser L."/>
            <person name="Markowitz V."/>
            <person name="Cheng J.-F."/>
            <person name="Hugenholtz P."/>
            <person name="Woyke T."/>
            <person name="Wu D."/>
            <person name="Pukall R."/>
            <person name="Gehrich-Schroeter G."/>
            <person name="Schneider S."/>
            <person name="Klenk H.-P."/>
            <person name="Eisen J.A."/>
        </authorList>
    </citation>
    <scope>NUCLEOTIDE SEQUENCE [LARGE SCALE GENOMIC DNA]</scope>
    <source>
        <strain evidence="8">ATCC 700253 / DSM 10332 / NAL</strain>
    </source>
</reference>
<dbReference type="KEGG" id="sap:Sulac_2380"/>
<dbReference type="NCBIfam" id="TIGR01484">
    <property type="entry name" value="HAD-SF-IIB"/>
    <property type="match status" value="1"/>
</dbReference>
<dbReference type="EMBL" id="CP003179">
    <property type="protein sequence ID" value="AEW05843.1"/>
    <property type="molecule type" value="Genomic_DNA"/>
</dbReference>
<dbReference type="UniPathway" id="UPA00299"/>
<comment type="catalytic activity">
    <reaction evidence="1 6">
        <text>alpha,alpha-trehalose 6-phosphate + H2O = alpha,alpha-trehalose + phosphate</text>
        <dbReference type="Rhea" id="RHEA:23420"/>
        <dbReference type="ChEBI" id="CHEBI:15377"/>
        <dbReference type="ChEBI" id="CHEBI:16551"/>
        <dbReference type="ChEBI" id="CHEBI:43474"/>
        <dbReference type="ChEBI" id="CHEBI:58429"/>
        <dbReference type="EC" id="3.1.3.12"/>
    </reaction>
</comment>
<evidence type="ECO:0000256" key="5">
    <source>
        <dbReference type="ARBA" id="ARBA00024179"/>
    </source>
</evidence>
<gene>
    <name evidence="7" type="ordered locus">Sulac_2380</name>
</gene>
<dbReference type="InterPro" id="IPR036412">
    <property type="entry name" value="HAD-like_sf"/>
</dbReference>
<dbReference type="PANTHER" id="PTHR43768:SF3">
    <property type="entry name" value="TREHALOSE 6-PHOSPHATE PHOSPHATASE"/>
    <property type="match status" value="1"/>
</dbReference>
<evidence type="ECO:0000313" key="8">
    <source>
        <dbReference type="Proteomes" id="UP000005439"/>
    </source>
</evidence>
<dbReference type="EC" id="3.1.3.12" evidence="6"/>
<keyword evidence="6" id="KW-0460">Magnesium</keyword>
<dbReference type="STRING" id="679936.Sulac_2380"/>
<dbReference type="InterPro" id="IPR023214">
    <property type="entry name" value="HAD_sf"/>
</dbReference>
<organism evidence="7 8">
    <name type="scientific">Sulfobacillus acidophilus (strain ATCC 700253 / DSM 10332 / NAL)</name>
    <dbReference type="NCBI Taxonomy" id="679936"/>
    <lineage>
        <taxon>Bacteria</taxon>
        <taxon>Bacillati</taxon>
        <taxon>Bacillota</taxon>
        <taxon>Clostridia</taxon>
        <taxon>Eubacteriales</taxon>
        <taxon>Clostridiales Family XVII. Incertae Sedis</taxon>
        <taxon>Sulfobacillus</taxon>
    </lineage>
</organism>
<name>G8TVC4_SULAD</name>
<dbReference type="Proteomes" id="UP000005439">
    <property type="component" value="Chromosome"/>
</dbReference>
<dbReference type="NCBIfam" id="TIGR00685">
    <property type="entry name" value="T6PP"/>
    <property type="match status" value="1"/>
</dbReference>
<dbReference type="Gene3D" id="3.40.50.1000">
    <property type="entry name" value="HAD superfamily/HAD-like"/>
    <property type="match status" value="1"/>
</dbReference>
<dbReference type="PATRIC" id="fig|679936.5.peg.2465"/>
<reference evidence="7 8" key="2">
    <citation type="journal article" date="2012" name="Stand. Genomic Sci.">
        <title>Complete genome sequence of the moderately thermophilic mineral-sulfide-oxidizing firmicute Sulfobacillus acidophilus type strain (NAL(T)).</title>
        <authorList>
            <person name="Anderson I."/>
            <person name="Chertkov O."/>
            <person name="Chen A."/>
            <person name="Saunders E."/>
            <person name="Lapidus A."/>
            <person name="Nolan M."/>
            <person name="Lucas S."/>
            <person name="Hammon N."/>
            <person name="Deshpande S."/>
            <person name="Cheng J.F."/>
            <person name="Han C."/>
            <person name="Tapia R."/>
            <person name="Goodwin L.A."/>
            <person name="Pitluck S."/>
            <person name="Liolios K."/>
            <person name="Pagani I."/>
            <person name="Ivanova N."/>
            <person name="Mikhailova N."/>
            <person name="Pati A."/>
            <person name="Palaniappan K."/>
            <person name="Land M."/>
            <person name="Pan C."/>
            <person name="Rohde M."/>
            <person name="Pukall R."/>
            <person name="Goker M."/>
            <person name="Detter J.C."/>
            <person name="Woyke T."/>
            <person name="Bristow J."/>
            <person name="Eisen J.A."/>
            <person name="Markowitz V."/>
            <person name="Hugenholtz P."/>
            <person name="Kyrpides N.C."/>
            <person name="Klenk H.P."/>
            <person name="Mavromatis K."/>
        </authorList>
    </citation>
    <scope>NUCLEOTIDE SEQUENCE [LARGE SCALE GENOMIC DNA]</scope>
    <source>
        <strain evidence="8">ATCC 700253 / DSM 10332 / NAL</strain>
    </source>
</reference>
<dbReference type="AlphaFoldDB" id="G8TVC4"/>
<dbReference type="InterPro" id="IPR003337">
    <property type="entry name" value="Trehalose_PPase"/>
</dbReference>
<evidence type="ECO:0000313" key="7">
    <source>
        <dbReference type="EMBL" id="AEW05843.1"/>
    </source>
</evidence>
<dbReference type="Gene3D" id="3.30.70.1020">
    <property type="entry name" value="Trehalose-6-phosphate phosphatase related protein, domain 2"/>
    <property type="match status" value="1"/>
</dbReference>
<dbReference type="InterPro" id="IPR044651">
    <property type="entry name" value="OTSB-like"/>
</dbReference>
<keyword evidence="4 6" id="KW-0378">Hydrolase</keyword>
<dbReference type="GO" id="GO:0005992">
    <property type="term" value="P:trehalose biosynthetic process"/>
    <property type="evidence" value="ECO:0007669"/>
    <property type="project" value="UniProtKB-UniPathway"/>
</dbReference>
<comment type="pathway">
    <text evidence="2 6">Glycan biosynthesis; trehalose biosynthesis.</text>
</comment>
<dbReference type="InterPro" id="IPR006379">
    <property type="entry name" value="HAD-SF_hydro_IIB"/>
</dbReference>
<keyword evidence="6" id="KW-0479">Metal-binding</keyword>
<dbReference type="GO" id="GO:0004805">
    <property type="term" value="F:trehalose-phosphatase activity"/>
    <property type="evidence" value="ECO:0007669"/>
    <property type="project" value="UniProtKB-EC"/>
</dbReference>
<dbReference type="PANTHER" id="PTHR43768">
    <property type="entry name" value="TREHALOSE 6-PHOSPHATE PHOSPHATASE"/>
    <property type="match status" value="1"/>
</dbReference>
<keyword evidence="8" id="KW-1185">Reference proteome</keyword>
<evidence type="ECO:0000256" key="2">
    <source>
        <dbReference type="ARBA" id="ARBA00005199"/>
    </source>
</evidence>
<evidence type="ECO:0000256" key="6">
    <source>
        <dbReference type="RuleBase" id="RU361117"/>
    </source>
</evidence>
<sequence length="258" mass="28815">MPDPNRLSLSRLIQAWTHAPGAWFFDLDGTLIDIADHPDAVRVPKRLLTVLTRLAAVGHPRLAVVSGRALDNLGRLADWPPALALVGNHGGEYAVDGRRWRETLPPVAEQAMNRWRQALTESIRRMPGVFLEDKGLSLTVHVRQAHPSDLPRLARLLQELEADSAALAVRKARAAWEIRPREGPTKAQAIHTLLTLWNQAEPGAIFGDDWTDEDGFRAFPHALTVIVGPRRPTEARYRLASPRVLRAMLEALLTYGYR</sequence>
<dbReference type="SUPFAM" id="SSF56784">
    <property type="entry name" value="HAD-like"/>
    <property type="match status" value="1"/>
</dbReference>
<comment type="similarity">
    <text evidence="3 6">Belongs to the trehalose phosphatase family.</text>
</comment>
<comment type="cofactor">
    <cofactor evidence="6">
        <name>Mg(2+)</name>
        <dbReference type="ChEBI" id="CHEBI:18420"/>
    </cofactor>
</comment>
<evidence type="ECO:0000256" key="3">
    <source>
        <dbReference type="ARBA" id="ARBA00008770"/>
    </source>
</evidence>
<proteinExistence type="inferred from homology"/>
<accession>G8TVC4</accession>